<reference evidence="2" key="1">
    <citation type="submission" date="2016-11" db="EMBL/GenBank/DDBJ databases">
        <authorList>
            <person name="Varghese N."/>
            <person name="Submissions S."/>
        </authorList>
    </citation>
    <scope>NUCLEOTIDE SEQUENCE [LARGE SCALE GENOMIC DNA]</scope>
    <source>
        <strain evidence="2">DSM 24724</strain>
    </source>
</reference>
<dbReference type="OrthoDB" id="671759at2"/>
<evidence type="ECO:0000313" key="1">
    <source>
        <dbReference type="EMBL" id="SHM45832.1"/>
    </source>
</evidence>
<keyword evidence="2" id="KW-1185">Reference proteome</keyword>
<dbReference type="RefSeq" id="WP_068844275.1">
    <property type="nucleotide sequence ID" value="NZ_FRBT01000006.1"/>
</dbReference>
<evidence type="ECO:0000313" key="2">
    <source>
        <dbReference type="Proteomes" id="UP000184028"/>
    </source>
</evidence>
<accession>A0A1M7IYQ1</accession>
<gene>
    <name evidence="1" type="ORF">SAMN05444484_106102</name>
</gene>
<dbReference type="Proteomes" id="UP000184028">
    <property type="component" value="Unassembled WGS sequence"/>
</dbReference>
<proteinExistence type="predicted"/>
<dbReference type="AlphaFoldDB" id="A0A1M7IYQ1"/>
<organism evidence="1 2">
    <name type="scientific">Flavobacterium chilense</name>
    <dbReference type="NCBI Taxonomy" id="946677"/>
    <lineage>
        <taxon>Bacteria</taxon>
        <taxon>Pseudomonadati</taxon>
        <taxon>Bacteroidota</taxon>
        <taxon>Flavobacteriia</taxon>
        <taxon>Flavobacteriales</taxon>
        <taxon>Flavobacteriaceae</taxon>
        <taxon>Flavobacterium</taxon>
    </lineage>
</organism>
<name>A0A1M7IYQ1_9FLAO</name>
<sequence>MSFFKFLFGKSKIECPRCLGKKFVDWEDIIRLNNQLKWTPGPCAYCNATGKVTEETLAKVAVNNVYLTFDLPESEMEKIKNGDPEMLEKTRLHELFVDNLIKYAEHHYITQNMDAQSIADLYLSTEDESAPFSVERKNLISYIEKIIELKKAERN</sequence>
<protein>
    <submittedName>
        <fullName evidence="1">Uncharacterized protein</fullName>
    </submittedName>
</protein>
<dbReference type="EMBL" id="FRBT01000006">
    <property type="protein sequence ID" value="SHM45832.1"/>
    <property type="molecule type" value="Genomic_DNA"/>
</dbReference>